<dbReference type="InterPro" id="IPR051450">
    <property type="entry name" value="Gfo/Idh/MocA_Oxidoreductases"/>
</dbReference>
<dbReference type="Pfam" id="PF22725">
    <property type="entry name" value="GFO_IDH_MocA_C3"/>
    <property type="match status" value="1"/>
</dbReference>
<dbReference type="Proteomes" id="UP001232992">
    <property type="component" value="Unassembled WGS sequence"/>
</dbReference>
<dbReference type="SUPFAM" id="SSF51735">
    <property type="entry name" value="NAD(P)-binding Rossmann-fold domains"/>
    <property type="match status" value="1"/>
</dbReference>
<reference evidence="3 4" key="1">
    <citation type="submission" date="2023-01" db="EMBL/GenBank/DDBJ databases">
        <title>Novel diversity within Roseofilum (Cyanobacteria; Desertifilaceae) from marine benthic mats with descriptions of four novel species.</title>
        <authorList>
            <person name="Wang Y."/>
            <person name="Berthold D.E."/>
            <person name="Hu J."/>
            <person name="Lefler F.W."/>
            <person name="Laughinghouse H.D. IV."/>
        </authorList>
    </citation>
    <scope>NUCLEOTIDE SEQUENCE [LARGE SCALE GENOMIC DNA]</scope>
    <source>
        <strain evidence="3 4">BLCC-M143</strain>
    </source>
</reference>
<evidence type="ECO:0000313" key="4">
    <source>
        <dbReference type="Proteomes" id="UP001232992"/>
    </source>
</evidence>
<name>A0ABT7C346_9CYAN</name>
<dbReference type="EMBL" id="JAQOSQ010000055">
    <property type="protein sequence ID" value="MDJ1185859.1"/>
    <property type="molecule type" value="Genomic_DNA"/>
</dbReference>
<dbReference type="PANTHER" id="PTHR43377">
    <property type="entry name" value="BILIVERDIN REDUCTASE A"/>
    <property type="match status" value="1"/>
</dbReference>
<protein>
    <submittedName>
        <fullName evidence="3">Gfo/Idh/MocA family oxidoreductase</fullName>
    </submittedName>
</protein>
<accession>A0ABT7C346</accession>
<evidence type="ECO:0000259" key="1">
    <source>
        <dbReference type="Pfam" id="PF01408"/>
    </source>
</evidence>
<dbReference type="Gene3D" id="3.40.50.720">
    <property type="entry name" value="NAD(P)-binding Rossmann-like Domain"/>
    <property type="match status" value="1"/>
</dbReference>
<organism evidence="3 4">
    <name type="scientific">Roseofilum casamattae BLCC-M143</name>
    <dbReference type="NCBI Taxonomy" id="3022442"/>
    <lineage>
        <taxon>Bacteria</taxon>
        <taxon>Bacillati</taxon>
        <taxon>Cyanobacteriota</taxon>
        <taxon>Cyanophyceae</taxon>
        <taxon>Desertifilales</taxon>
        <taxon>Desertifilaceae</taxon>
        <taxon>Roseofilum</taxon>
        <taxon>Roseofilum casamattae</taxon>
    </lineage>
</organism>
<evidence type="ECO:0000259" key="2">
    <source>
        <dbReference type="Pfam" id="PF22725"/>
    </source>
</evidence>
<keyword evidence="4" id="KW-1185">Reference proteome</keyword>
<dbReference type="InterPro" id="IPR000683">
    <property type="entry name" value="Gfo/Idh/MocA-like_OxRdtase_N"/>
</dbReference>
<evidence type="ECO:0000313" key="3">
    <source>
        <dbReference type="EMBL" id="MDJ1185859.1"/>
    </source>
</evidence>
<dbReference type="SUPFAM" id="SSF55347">
    <property type="entry name" value="Glyceraldehyde-3-phosphate dehydrogenase-like, C-terminal domain"/>
    <property type="match status" value="1"/>
</dbReference>
<dbReference type="Gene3D" id="3.30.360.10">
    <property type="entry name" value="Dihydrodipicolinate Reductase, domain 2"/>
    <property type="match status" value="1"/>
</dbReference>
<sequence>MNEPNQPLNIAVFGAGRWGNHLIRNFWENDRSHLVAIVDPNPDRLQAVQSRYNLDASVELTDDWQGILQRKDIEAVAIATPATTHYTLIDRALRENCHVLAEKPLTLDAEECLQLCHLADGQKRQLVVDHTYLFHPVVQQGKETIASGAIGELRYGYATRTHLGPVRQDVDALWDLAIHDLAIFNHWLGETPIEVNATGNTWLQPGLSDVVWVQLRYPSGFQATIHLCWLNPDKQRRLAIVGSKGTLIFDELSAEPLVVQRGELETDGKHFNPIGVQREAIAIPKAEPLSQVCNHFLDCVKDRQTSPYSSGWVGAELVRTLQAVSAKLNNI</sequence>
<dbReference type="RefSeq" id="WP_283760494.1">
    <property type="nucleotide sequence ID" value="NZ_JAQOSQ010000055.1"/>
</dbReference>
<proteinExistence type="predicted"/>
<dbReference type="Pfam" id="PF01408">
    <property type="entry name" value="GFO_IDH_MocA"/>
    <property type="match status" value="1"/>
</dbReference>
<feature type="domain" description="GFO/IDH/MocA-like oxidoreductase" evidence="2">
    <location>
        <begin position="139"/>
        <end position="247"/>
    </location>
</feature>
<gene>
    <name evidence="3" type="ORF">PMH09_22005</name>
</gene>
<dbReference type="InterPro" id="IPR055170">
    <property type="entry name" value="GFO_IDH_MocA-like_dom"/>
</dbReference>
<dbReference type="InterPro" id="IPR036291">
    <property type="entry name" value="NAD(P)-bd_dom_sf"/>
</dbReference>
<feature type="domain" description="Gfo/Idh/MocA-like oxidoreductase N-terminal" evidence="1">
    <location>
        <begin position="8"/>
        <end position="130"/>
    </location>
</feature>
<comment type="caution">
    <text evidence="3">The sequence shown here is derived from an EMBL/GenBank/DDBJ whole genome shotgun (WGS) entry which is preliminary data.</text>
</comment>
<dbReference type="PANTHER" id="PTHR43377:SF6">
    <property type="entry name" value="GFO_IDH_MOCA-LIKE OXIDOREDUCTASE N-TERMINAL DOMAIN-CONTAINING PROTEIN"/>
    <property type="match status" value="1"/>
</dbReference>